<dbReference type="EMBL" id="MFBS01000006">
    <property type="protein sequence ID" value="OGE10848.1"/>
    <property type="molecule type" value="Genomic_DNA"/>
</dbReference>
<dbReference type="AlphaFoldDB" id="A0A1F5I349"/>
<comment type="caution">
    <text evidence="1">The sequence shown here is derived from an EMBL/GenBank/DDBJ whole genome shotgun (WGS) entry which is preliminary data.</text>
</comment>
<protein>
    <recommendedName>
        <fullName evidence="3">Translation elongation factor-like protein</fullName>
    </recommendedName>
</protein>
<proteinExistence type="predicted"/>
<dbReference type="STRING" id="1797729.A3A60_02615"/>
<organism evidence="1 2">
    <name type="scientific">Candidatus Curtissbacteria bacterium RIFCSPLOWO2_01_FULL_42_26</name>
    <dbReference type="NCBI Taxonomy" id="1797729"/>
    <lineage>
        <taxon>Bacteria</taxon>
        <taxon>Candidatus Curtissiibacteriota</taxon>
    </lineage>
</organism>
<evidence type="ECO:0008006" key="3">
    <source>
        <dbReference type="Google" id="ProtNLM"/>
    </source>
</evidence>
<accession>A0A1F5I349</accession>
<name>A0A1F5I349_9BACT</name>
<gene>
    <name evidence="1" type="ORF">A3A60_02615</name>
</gene>
<dbReference type="Gene3D" id="2.40.30.10">
    <property type="entry name" value="Translation factors"/>
    <property type="match status" value="1"/>
</dbReference>
<evidence type="ECO:0000313" key="1">
    <source>
        <dbReference type="EMBL" id="OGE10848.1"/>
    </source>
</evidence>
<dbReference type="InterPro" id="IPR009000">
    <property type="entry name" value="Transl_B-barrel_sf"/>
</dbReference>
<sequence>MADLTIGKVTHYFDKIQVAVIKITKGDLQIGDTIKLQDKEGKEFTQKVSSMQIEHATIEIAKAGDEFGLKVQKEIKNNTPVVKAK</sequence>
<dbReference type="Proteomes" id="UP000179227">
    <property type="component" value="Unassembled WGS sequence"/>
</dbReference>
<dbReference type="SUPFAM" id="SSF50447">
    <property type="entry name" value="Translation proteins"/>
    <property type="match status" value="1"/>
</dbReference>
<evidence type="ECO:0000313" key="2">
    <source>
        <dbReference type="Proteomes" id="UP000179227"/>
    </source>
</evidence>
<reference evidence="1 2" key="1">
    <citation type="journal article" date="2016" name="Nat. Commun.">
        <title>Thousands of microbial genomes shed light on interconnected biogeochemical processes in an aquifer system.</title>
        <authorList>
            <person name="Anantharaman K."/>
            <person name="Brown C.T."/>
            <person name="Hug L.A."/>
            <person name="Sharon I."/>
            <person name="Castelle C.J."/>
            <person name="Probst A.J."/>
            <person name="Thomas B.C."/>
            <person name="Singh A."/>
            <person name="Wilkins M.J."/>
            <person name="Karaoz U."/>
            <person name="Brodie E.L."/>
            <person name="Williams K.H."/>
            <person name="Hubbard S.S."/>
            <person name="Banfield J.F."/>
        </authorList>
    </citation>
    <scope>NUCLEOTIDE SEQUENCE [LARGE SCALE GENOMIC DNA]</scope>
</reference>